<dbReference type="Proteomes" id="UP000612055">
    <property type="component" value="Unassembled WGS sequence"/>
</dbReference>
<evidence type="ECO:0000256" key="1">
    <source>
        <dbReference type="SAM" id="Coils"/>
    </source>
</evidence>
<keyword evidence="4" id="KW-1185">Reference proteome</keyword>
<keyword evidence="1" id="KW-0175">Coiled coil</keyword>
<dbReference type="EMBL" id="JAEHOE010000007">
    <property type="protein sequence ID" value="KAG2499225.1"/>
    <property type="molecule type" value="Genomic_DNA"/>
</dbReference>
<feature type="compositionally biased region" description="Pro residues" evidence="2">
    <location>
        <begin position="60"/>
        <end position="73"/>
    </location>
</feature>
<feature type="coiled-coil region" evidence="1">
    <location>
        <begin position="135"/>
        <end position="186"/>
    </location>
</feature>
<reference evidence="3" key="1">
    <citation type="journal article" date="2020" name="bioRxiv">
        <title>Comparative genomics of Chlamydomonas.</title>
        <authorList>
            <person name="Craig R.J."/>
            <person name="Hasan A.R."/>
            <person name="Ness R.W."/>
            <person name="Keightley P.D."/>
        </authorList>
    </citation>
    <scope>NUCLEOTIDE SEQUENCE</scope>
    <source>
        <strain evidence="3">CCAP 11/70</strain>
    </source>
</reference>
<organism evidence="3 4">
    <name type="scientific">Edaphochlamys debaryana</name>
    <dbReference type="NCBI Taxonomy" id="47281"/>
    <lineage>
        <taxon>Eukaryota</taxon>
        <taxon>Viridiplantae</taxon>
        <taxon>Chlorophyta</taxon>
        <taxon>core chlorophytes</taxon>
        <taxon>Chlorophyceae</taxon>
        <taxon>CS clade</taxon>
        <taxon>Chlamydomonadales</taxon>
        <taxon>Chlamydomonadales incertae sedis</taxon>
        <taxon>Edaphochlamys</taxon>
    </lineage>
</organism>
<feature type="compositionally biased region" description="Low complexity" evidence="2">
    <location>
        <begin position="74"/>
        <end position="84"/>
    </location>
</feature>
<feature type="region of interest" description="Disordered" evidence="2">
    <location>
        <begin position="1"/>
        <end position="84"/>
    </location>
</feature>
<accession>A0A836C3W0</accession>
<evidence type="ECO:0000256" key="2">
    <source>
        <dbReference type="SAM" id="MobiDB-lite"/>
    </source>
</evidence>
<name>A0A836C3W0_9CHLO</name>
<dbReference type="AlphaFoldDB" id="A0A836C3W0"/>
<evidence type="ECO:0000313" key="4">
    <source>
        <dbReference type="Proteomes" id="UP000612055"/>
    </source>
</evidence>
<comment type="caution">
    <text evidence="3">The sequence shown here is derived from an EMBL/GenBank/DDBJ whole genome shotgun (WGS) entry which is preliminary data.</text>
</comment>
<protein>
    <submittedName>
        <fullName evidence="3">Uncharacterized protein</fullName>
    </submittedName>
</protein>
<proteinExistence type="predicted"/>
<evidence type="ECO:0000313" key="3">
    <source>
        <dbReference type="EMBL" id="KAG2499225.1"/>
    </source>
</evidence>
<feature type="compositionally biased region" description="Low complexity" evidence="2">
    <location>
        <begin position="47"/>
        <end position="59"/>
    </location>
</feature>
<gene>
    <name evidence="3" type="ORF">HYH03_002805</name>
</gene>
<sequence length="238" mass="24114">MRSVTAALGPAAPRCGSRPSGCPRPLAVAAPSRRRLPAVARDVATRASPSDDGSSSSGLPPSPSAPSRSPPERPLSSTEAGLTGSADAASAGADLGRIAAAVEALAAAAGPAALPAASDITDLATLLHASVTASAAAAEQQAAALGRLERQAKERAAAAAGQAKLLKELQAQCKLEDQRAQREARAARLRAALAVQCSANPSGLDPHMEEDWKFQDLNRGLLVKRILTEALQVGTRGC</sequence>